<dbReference type="Proteomes" id="UP000789920">
    <property type="component" value="Unassembled WGS sequence"/>
</dbReference>
<keyword evidence="2" id="KW-1185">Reference proteome</keyword>
<dbReference type="EMBL" id="CAJVQC010074772">
    <property type="protein sequence ID" value="CAG8813296.1"/>
    <property type="molecule type" value="Genomic_DNA"/>
</dbReference>
<protein>
    <submittedName>
        <fullName evidence="1">32985_t:CDS:1</fullName>
    </submittedName>
</protein>
<comment type="caution">
    <text evidence="1">The sequence shown here is derived from an EMBL/GenBank/DDBJ whole genome shotgun (WGS) entry which is preliminary data.</text>
</comment>
<organism evidence="1 2">
    <name type="scientific">Racocetra persica</name>
    <dbReference type="NCBI Taxonomy" id="160502"/>
    <lineage>
        <taxon>Eukaryota</taxon>
        <taxon>Fungi</taxon>
        <taxon>Fungi incertae sedis</taxon>
        <taxon>Mucoromycota</taxon>
        <taxon>Glomeromycotina</taxon>
        <taxon>Glomeromycetes</taxon>
        <taxon>Diversisporales</taxon>
        <taxon>Gigasporaceae</taxon>
        <taxon>Racocetra</taxon>
    </lineage>
</organism>
<accession>A0ACA9RWM4</accession>
<evidence type="ECO:0000313" key="2">
    <source>
        <dbReference type="Proteomes" id="UP000789920"/>
    </source>
</evidence>
<gene>
    <name evidence="1" type="ORF">RPERSI_LOCUS23734</name>
</gene>
<evidence type="ECO:0000313" key="1">
    <source>
        <dbReference type="EMBL" id="CAG8813296.1"/>
    </source>
</evidence>
<reference evidence="1" key="1">
    <citation type="submission" date="2021-06" db="EMBL/GenBank/DDBJ databases">
        <authorList>
            <person name="Kallberg Y."/>
            <person name="Tangrot J."/>
            <person name="Rosling A."/>
        </authorList>
    </citation>
    <scope>NUCLEOTIDE SEQUENCE</scope>
    <source>
        <strain evidence="1">MA461A</strain>
    </source>
</reference>
<proteinExistence type="predicted"/>
<feature type="non-terminal residue" evidence="1">
    <location>
        <position position="119"/>
    </location>
</feature>
<sequence length="119" mass="14101">MSTSIPSNEILRNFLKNEPLEQLSISRIIHELWRVFGMETVKLDCERIINMLEDMLDKDISGDRKSHLQELKNIDKIRFSWNELKTLKDADLFCNKFEEQTDWKVEAECTIGNIKDKLE</sequence>
<name>A0ACA9RWM4_9GLOM</name>